<accession>A0AAV0ZHW7</accession>
<reference evidence="1 2" key="1">
    <citation type="submission" date="2023-01" db="EMBL/GenBank/DDBJ databases">
        <authorList>
            <person name="Kreplak J."/>
        </authorList>
    </citation>
    <scope>NUCLEOTIDE SEQUENCE [LARGE SCALE GENOMIC DNA]</scope>
</reference>
<evidence type="ECO:0000313" key="1">
    <source>
        <dbReference type="EMBL" id="CAI8597397.1"/>
    </source>
</evidence>
<protein>
    <submittedName>
        <fullName evidence="1">Uncharacterized protein</fullName>
    </submittedName>
</protein>
<dbReference type="EMBL" id="OX451737">
    <property type="protein sequence ID" value="CAI8597397.1"/>
    <property type="molecule type" value="Genomic_DNA"/>
</dbReference>
<dbReference type="PANTHER" id="PTHR11439">
    <property type="entry name" value="GAG-POL-RELATED RETROTRANSPOSON"/>
    <property type="match status" value="1"/>
</dbReference>
<dbReference type="PANTHER" id="PTHR11439:SF442">
    <property type="entry name" value="CYSTEINE-RICH RLK (RECEPTOR-LIKE PROTEIN KINASE) 8"/>
    <property type="match status" value="1"/>
</dbReference>
<dbReference type="Proteomes" id="UP001157006">
    <property type="component" value="Chromosome 2"/>
</dbReference>
<name>A0AAV0ZHW7_VICFA</name>
<dbReference type="AlphaFoldDB" id="A0AAV0ZHW7"/>
<proteinExistence type="predicted"/>
<keyword evidence="2" id="KW-1185">Reference proteome</keyword>
<organism evidence="1 2">
    <name type="scientific">Vicia faba</name>
    <name type="common">Broad bean</name>
    <name type="synonym">Faba vulgaris</name>
    <dbReference type="NCBI Taxonomy" id="3906"/>
    <lineage>
        <taxon>Eukaryota</taxon>
        <taxon>Viridiplantae</taxon>
        <taxon>Streptophyta</taxon>
        <taxon>Embryophyta</taxon>
        <taxon>Tracheophyta</taxon>
        <taxon>Spermatophyta</taxon>
        <taxon>Magnoliopsida</taxon>
        <taxon>eudicotyledons</taxon>
        <taxon>Gunneridae</taxon>
        <taxon>Pentapetalae</taxon>
        <taxon>rosids</taxon>
        <taxon>fabids</taxon>
        <taxon>Fabales</taxon>
        <taxon>Fabaceae</taxon>
        <taxon>Papilionoideae</taxon>
        <taxon>50 kb inversion clade</taxon>
        <taxon>NPAAA clade</taxon>
        <taxon>Hologalegina</taxon>
        <taxon>IRL clade</taxon>
        <taxon>Fabeae</taxon>
        <taxon>Vicia</taxon>
    </lineage>
</organism>
<sequence length="125" mass="13715">MDNCKAMSTPMGSGTYVDQDESGVSIDITKYRGMIGSLLYLTASRPDIMFSVCLCARFQENPKESHLMAVKRIMKYLKGTTNVGLWHPKGSVCNLVGYYDADDVGCKTDRKSTSGTCHIFGNALV</sequence>
<gene>
    <name evidence="1" type="ORF">VFH_II079680</name>
</gene>
<evidence type="ECO:0000313" key="2">
    <source>
        <dbReference type="Proteomes" id="UP001157006"/>
    </source>
</evidence>